<evidence type="ECO:0000256" key="2">
    <source>
        <dbReference type="ARBA" id="ARBA00022857"/>
    </source>
</evidence>
<dbReference type="GO" id="GO:0015940">
    <property type="term" value="P:pantothenate biosynthetic process"/>
    <property type="evidence" value="ECO:0007669"/>
    <property type="project" value="InterPro"/>
</dbReference>
<feature type="domain" description="Ketopantoate reductase C-terminal" evidence="6">
    <location>
        <begin position="202"/>
        <end position="329"/>
    </location>
</feature>
<dbReference type="PANTHER" id="PTHR21708">
    <property type="entry name" value="PROBABLE 2-DEHYDROPANTOATE 2-REDUCTASE"/>
    <property type="match status" value="1"/>
</dbReference>
<dbReference type="NCBIfam" id="TIGR00745">
    <property type="entry name" value="apbA_panE"/>
    <property type="match status" value="1"/>
</dbReference>
<dbReference type="InterPro" id="IPR013752">
    <property type="entry name" value="KPA_reductase"/>
</dbReference>
<dbReference type="InterPro" id="IPR008927">
    <property type="entry name" value="6-PGluconate_DH-like_C_sf"/>
</dbReference>
<dbReference type="InterPro" id="IPR013332">
    <property type="entry name" value="KPR_N"/>
</dbReference>
<feature type="region of interest" description="Disordered" evidence="4">
    <location>
        <begin position="36"/>
        <end position="64"/>
    </location>
</feature>
<reference evidence="7" key="1">
    <citation type="submission" date="2023-04" db="EMBL/GenBank/DDBJ databases">
        <title>Black Yeasts Isolated from many extreme environments.</title>
        <authorList>
            <person name="Coleine C."/>
            <person name="Stajich J.E."/>
            <person name="Selbmann L."/>
        </authorList>
    </citation>
    <scope>NUCLEOTIDE SEQUENCE</scope>
    <source>
        <strain evidence="7">CCFEE 5312</strain>
    </source>
</reference>
<keyword evidence="3" id="KW-0560">Oxidoreductase</keyword>
<name>A0AAJ0DFM8_9PEZI</name>
<comment type="similarity">
    <text evidence="1">Belongs to the ketopantoate reductase family.</text>
</comment>
<dbReference type="FunFam" id="1.10.1040.10:FF:000017">
    <property type="entry name" value="2-dehydropantoate 2-reductase"/>
    <property type="match status" value="1"/>
</dbReference>
<dbReference type="Gene3D" id="3.40.50.720">
    <property type="entry name" value="NAD(P)-binding Rossmann-like Domain"/>
    <property type="match status" value="1"/>
</dbReference>
<dbReference type="GO" id="GO:0005737">
    <property type="term" value="C:cytoplasm"/>
    <property type="evidence" value="ECO:0007669"/>
    <property type="project" value="TreeGrafter"/>
</dbReference>
<dbReference type="Proteomes" id="UP001271007">
    <property type="component" value="Unassembled WGS sequence"/>
</dbReference>
<dbReference type="EMBL" id="JAWDJX010000041">
    <property type="protein sequence ID" value="KAK3049214.1"/>
    <property type="molecule type" value="Genomic_DNA"/>
</dbReference>
<keyword evidence="2" id="KW-0521">NADP</keyword>
<comment type="caution">
    <text evidence="7">The sequence shown here is derived from an EMBL/GenBank/DDBJ whole genome shotgun (WGS) entry which is preliminary data.</text>
</comment>
<dbReference type="InterPro" id="IPR013328">
    <property type="entry name" value="6PGD_dom2"/>
</dbReference>
<evidence type="ECO:0000259" key="6">
    <source>
        <dbReference type="Pfam" id="PF08546"/>
    </source>
</evidence>
<accession>A0AAJ0DFM8</accession>
<dbReference type="Pfam" id="PF02558">
    <property type="entry name" value="ApbA"/>
    <property type="match status" value="1"/>
</dbReference>
<proteinExistence type="inferred from homology"/>
<evidence type="ECO:0000259" key="5">
    <source>
        <dbReference type="Pfam" id="PF02558"/>
    </source>
</evidence>
<dbReference type="Gene3D" id="1.10.1040.10">
    <property type="entry name" value="N-(1-d-carboxylethyl)-l-norvaline Dehydrogenase, domain 2"/>
    <property type="match status" value="1"/>
</dbReference>
<dbReference type="InterPro" id="IPR051402">
    <property type="entry name" value="KPR-Related"/>
</dbReference>
<feature type="compositionally biased region" description="Polar residues" evidence="4">
    <location>
        <begin position="49"/>
        <end position="59"/>
    </location>
</feature>
<sequence>MLIGKLSFHLTAYPRGGRPRYQTQANRRAGIIQQCPPRKSSFTAPAPSEQYTSTSSPKPATTYGKGIRIHPKVVRSPAEAAKDGPWDYIIVATKALPDAETSKVIAPAVTEGKTTIVLIQNGIGIEDEYAEMFPQNPLLSCVVYLPTTQVAPGHIQMGTFEMLEVGTFPASAYEKDESVRNGADNFMEILKKSGSEVTWYDDIQEKRWNKLLINALWNPVCALTLSRDAAFLASDSKANKVIEDVMLEVVAVAQKLGYSNISPKAASDQMKRAGSRVGSKGIEPSMLVDVLNGRRMEVDAILGNPVKVAKSVEVEVPRMELLYGLAKALDEAVAYRQPGQSLGGDETRSERAKRGDSVL</sequence>
<evidence type="ECO:0008006" key="9">
    <source>
        <dbReference type="Google" id="ProtNLM"/>
    </source>
</evidence>
<dbReference type="GO" id="GO:0008677">
    <property type="term" value="F:2-dehydropantoate 2-reductase activity"/>
    <property type="evidence" value="ECO:0007669"/>
    <property type="project" value="InterPro"/>
</dbReference>
<dbReference type="PANTHER" id="PTHR21708:SF30">
    <property type="entry name" value="2-DEHYDROPANTOATE 2-REDUCTASE-RELATED"/>
    <property type="match status" value="1"/>
</dbReference>
<dbReference type="Pfam" id="PF08546">
    <property type="entry name" value="ApbA_C"/>
    <property type="match status" value="1"/>
</dbReference>
<feature type="compositionally biased region" description="Basic and acidic residues" evidence="4">
    <location>
        <begin position="345"/>
        <end position="359"/>
    </location>
</feature>
<feature type="region of interest" description="Disordered" evidence="4">
    <location>
        <begin position="338"/>
        <end position="359"/>
    </location>
</feature>
<dbReference type="InterPro" id="IPR003710">
    <property type="entry name" value="ApbA"/>
</dbReference>
<dbReference type="SUPFAM" id="SSF48179">
    <property type="entry name" value="6-phosphogluconate dehydrogenase C-terminal domain-like"/>
    <property type="match status" value="1"/>
</dbReference>
<gene>
    <name evidence="7" type="ORF">LTR09_009392</name>
</gene>
<protein>
    <recommendedName>
        <fullName evidence="9">2-dehydropantoate 2-reductase</fullName>
    </recommendedName>
</protein>
<evidence type="ECO:0000313" key="8">
    <source>
        <dbReference type="Proteomes" id="UP001271007"/>
    </source>
</evidence>
<evidence type="ECO:0000313" key="7">
    <source>
        <dbReference type="EMBL" id="KAK3049214.1"/>
    </source>
</evidence>
<feature type="domain" description="Ketopantoate reductase N-terminal" evidence="5">
    <location>
        <begin position="76"/>
        <end position="168"/>
    </location>
</feature>
<evidence type="ECO:0000256" key="3">
    <source>
        <dbReference type="ARBA" id="ARBA00023002"/>
    </source>
</evidence>
<evidence type="ECO:0000256" key="1">
    <source>
        <dbReference type="ARBA" id="ARBA00007870"/>
    </source>
</evidence>
<organism evidence="7 8">
    <name type="scientific">Extremus antarcticus</name>
    <dbReference type="NCBI Taxonomy" id="702011"/>
    <lineage>
        <taxon>Eukaryota</taxon>
        <taxon>Fungi</taxon>
        <taxon>Dikarya</taxon>
        <taxon>Ascomycota</taxon>
        <taxon>Pezizomycotina</taxon>
        <taxon>Dothideomycetes</taxon>
        <taxon>Dothideomycetidae</taxon>
        <taxon>Mycosphaerellales</taxon>
        <taxon>Extremaceae</taxon>
        <taxon>Extremus</taxon>
    </lineage>
</organism>
<dbReference type="AlphaFoldDB" id="A0AAJ0DFM8"/>
<keyword evidence="8" id="KW-1185">Reference proteome</keyword>
<evidence type="ECO:0000256" key="4">
    <source>
        <dbReference type="SAM" id="MobiDB-lite"/>
    </source>
</evidence>